<feature type="binding site" evidence="6">
    <location>
        <position position="144"/>
    </location>
    <ligand>
        <name>Mg(2+)</name>
        <dbReference type="ChEBI" id="CHEBI:18420"/>
    </ligand>
</feature>
<dbReference type="InterPro" id="IPR011206">
    <property type="entry name" value="Citrate_lyase_beta/mcl1/mcl2"/>
</dbReference>
<keyword evidence="8" id="KW-0456">Lyase</keyword>
<evidence type="ECO:0000256" key="3">
    <source>
        <dbReference type="ARBA" id="ARBA00022723"/>
    </source>
</evidence>
<evidence type="ECO:0000313" key="9">
    <source>
        <dbReference type="Proteomes" id="UP000240996"/>
    </source>
</evidence>
<comment type="cofactor">
    <cofactor evidence="1">
        <name>Mg(2+)</name>
        <dbReference type="ChEBI" id="CHEBI:18420"/>
    </cofactor>
</comment>
<dbReference type="SUPFAM" id="SSF51621">
    <property type="entry name" value="Phosphoenolpyruvate/pyruvate domain"/>
    <property type="match status" value="1"/>
</dbReference>
<evidence type="ECO:0000256" key="2">
    <source>
        <dbReference type="ARBA" id="ARBA00005568"/>
    </source>
</evidence>
<sequence>MTIAARSILFVPGDRAERFEKARASGADIVVIDLEDAVLPDRKVAARDTIYDALAGLTEPRFVVRVNSLDTDWHADDVRGLAALSGVAGLMLPKAERASDFAAMHEAAAGKPLHALVETVSAVLNLADLVTAPGLSRLSFGTVDFQADAGIDGDQAEIDYVRTQLVLHSRSAGLAAPVDGVSTDLSNDEALARDTDHARRFGFGGKLCVHPRQVGIVNAAFLPSASDVDWATRVVAAIDGAFGAVAVDGKLIDKPVVDRARRVLDTYSAFDSFRR</sequence>
<dbReference type="Gene3D" id="3.20.20.60">
    <property type="entry name" value="Phosphoenolpyruvate-binding domains"/>
    <property type="match status" value="1"/>
</dbReference>
<protein>
    <submittedName>
        <fullName evidence="8">Citrate lyase subunit beta/citryl-CoA lyase</fullName>
    </submittedName>
</protein>
<gene>
    <name evidence="8" type="ORF">C8J24_3313</name>
</gene>
<evidence type="ECO:0000256" key="1">
    <source>
        <dbReference type="ARBA" id="ARBA00001946"/>
    </source>
</evidence>
<feature type="binding site" evidence="6">
    <location>
        <position position="118"/>
    </location>
    <ligand>
        <name>Mg(2+)</name>
        <dbReference type="ChEBI" id="CHEBI:18420"/>
    </ligand>
</feature>
<dbReference type="RefSeq" id="WP_107934062.1">
    <property type="nucleotide sequence ID" value="NZ_PZZN01000003.1"/>
</dbReference>
<evidence type="ECO:0000256" key="4">
    <source>
        <dbReference type="ARBA" id="ARBA00022842"/>
    </source>
</evidence>
<dbReference type="Proteomes" id="UP000240996">
    <property type="component" value="Unassembled WGS sequence"/>
</dbReference>
<dbReference type="PANTHER" id="PTHR32308:SF10">
    <property type="entry name" value="CITRATE LYASE SUBUNIT BETA"/>
    <property type="match status" value="1"/>
</dbReference>
<keyword evidence="4 6" id="KW-0460">Magnesium</keyword>
<reference evidence="8 9" key="1">
    <citation type="submission" date="2018-04" db="EMBL/GenBank/DDBJ databases">
        <title>Genomic Encyclopedia of Type Strains, Phase III (KMG-III): the genomes of soil and plant-associated and newly described type strains.</title>
        <authorList>
            <person name="Whitman W."/>
        </authorList>
    </citation>
    <scope>NUCLEOTIDE SEQUENCE [LARGE SCALE GENOMIC DNA]</scope>
    <source>
        <strain evidence="8 9">NW12</strain>
    </source>
</reference>
<accession>A0A2T4YNV9</accession>
<proteinExistence type="inferred from homology"/>
<evidence type="ECO:0000256" key="6">
    <source>
        <dbReference type="PIRSR" id="PIRSR015582-2"/>
    </source>
</evidence>
<keyword evidence="3 6" id="KW-0479">Metal-binding</keyword>
<dbReference type="PANTHER" id="PTHR32308">
    <property type="entry name" value="LYASE BETA SUBUNIT, PUTATIVE (AFU_ORTHOLOGUE AFUA_4G13030)-RELATED"/>
    <property type="match status" value="1"/>
</dbReference>
<evidence type="ECO:0000313" key="8">
    <source>
        <dbReference type="EMBL" id="PTM45093.1"/>
    </source>
</evidence>
<dbReference type="InterPro" id="IPR040442">
    <property type="entry name" value="Pyrv_kinase-like_dom_sf"/>
</dbReference>
<evidence type="ECO:0000259" key="7">
    <source>
        <dbReference type="Pfam" id="PF03328"/>
    </source>
</evidence>
<feature type="binding site" evidence="5">
    <location>
        <position position="118"/>
    </location>
    <ligand>
        <name>substrate</name>
    </ligand>
</feature>
<dbReference type="InterPro" id="IPR005000">
    <property type="entry name" value="Aldolase/citrate-lyase_domain"/>
</dbReference>
<keyword evidence="9" id="KW-1185">Reference proteome</keyword>
<name>A0A2T4YNV9_9SPHN</name>
<evidence type="ECO:0000256" key="5">
    <source>
        <dbReference type="PIRSR" id="PIRSR015582-1"/>
    </source>
</evidence>
<comment type="caution">
    <text evidence="8">The sequence shown here is derived from an EMBL/GenBank/DDBJ whole genome shotgun (WGS) entry which is preliminary data.</text>
</comment>
<feature type="domain" description="HpcH/HpaI aldolase/citrate lyase" evidence="7">
    <location>
        <begin position="6"/>
        <end position="211"/>
    </location>
</feature>
<dbReference type="Pfam" id="PF03328">
    <property type="entry name" value="HpcH_HpaI"/>
    <property type="match status" value="1"/>
</dbReference>
<dbReference type="PIRSF" id="PIRSF015582">
    <property type="entry name" value="Cit_lyase_B"/>
    <property type="match status" value="1"/>
</dbReference>
<dbReference type="AlphaFoldDB" id="A0A2T4YNV9"/>
<dbReference type="GO" id="GO:0006107">
    <property type="term" value="P:oxaloacetate metabolic process"/>
    <property type="evidence" value="ECO:0007669"/>
    <property type="project" value="TreeGrafter"/>
</dbReference>
<dbReference type="InterPro" id="IPR015813">
    <property type="entry name" value="Pyrv/PenolPyrv_kinase-like_dom"/>
</dbReference>
<dbReference type="GO" id="GO:0000287">
    <property type="term" value="F:magnesium ion binding"/>
    <property type="evidence" value="ECO:0007669"/>
    <property type="project" value="TreeGrafter"/>
</dbReference>
<dbReference type="GO" id="GO:0016829">
    <property type="term" value="F:lyase activity"/>
    <property type="evidence" value="ECO:0007669"/>
    <property type="project" value="UniProtKB-KW"/>
</dbReference>
<organism evidence="8 9">
    <name type="scientific">Sphingomonas aerolata</name>
    <dbReference type="NCBI Taxonomy" id="185951"/>
    <lineage>
        <taxon>Bacteria</taxon>
        <taxon>Pseudomonadati</taxon>
        <taxon>Pseudomonadota</taxon>
        <taxon>Alphaproteobacteria</taxon>
        <taxon>Sphingomonadales</taxon>
        <taxon>Sphingomonadaceae</taxon>
        <taxon>Sphingomonas</taxon>
    </lineage>
</organism>
<dbReference type="EMBL" id="PZZN01000003">
    <property type="protein sequence ID" value="PTM45093.1"/>
    <property type="molecule type" value="Genomic_DNA"/>
</dbReference>
<feature type="binding site" evidence="5">
    <location>
        <position position="65"/>
    </location>
    <ligand>
        <name>substrate</name>
    </ligand>
</feature>
<comment type="similarity">
    <text evidence="2">Belongs to the HpcH/HpaI aldolase family.</text>
</comment>